<proteinExistence type="predicted"/>
<dbReference type="KEGG" id="gph:GEMMAAP_18440"/>
<reference evidence="2 3" key="1">
    <citation type="journal article" date="2014" name="Proc. Natl. Acad. Sci. U.S.A.">
        <title>Functional type 2 photosynthetic reaction centers found in the rare bacterial phylum Gemmatimonadetes.</title>
        <authorList>
            <person name="Zeng Y."/>
            <person name="Feng F."/>
            <person name="Medova H."/>
            <person name="Dean J."/>
            <person name="Koblizek M."/>
        </authorList>
    </citation>
    <scope>NUCLEOTIDE SEQUENCE [LARGE SCALE GENOMIC DNA]</scope>
    <source>
        <strain evidence="2 3">AP64</strain>
    </source>
</reference>
<keyword evidence="3" id="KW-1185">Reference proteome</keyword>
<dbReference type="EMBL" id="CP011454">
    <property type="protein sequence ID" value="AMW06228.1"/>
    <property type="molecule type" value="Genomic_DNA"/>
</dbReference>
<organism evidence="2 3">
    <name type="scientific">Gemmatimonas phototrophica</name>
    <dbReference type="NCBI Taxonomy" id="1379270"/>
    <lineage>
        <taxon>Bacteria</taxon>
        <taxon>Pseudomonadati</taxon>
        <taxon>Gemmatimonadota</taxon>
        <taxon>Gemmatimonadia</taxon>
        <taxon>Gemmatimonadales</taxon>
        <taxon>Gemmatimonadaceae</taxon>
        <taxon>Gemmatimonas</taxon>
    </lineage>
</organism>
<gene>
    <name evidence="2" type="ORF">GEMMAAP_18440</name>
</gene>
<reference evidence="2 3" key="2">
    <citation type="journal article" date="2016" name="Environ. Microbiol. Rep.">
        <title>Metagenomic evidence for the presence of phototrophic Gemmatimonadetes bacteria in diverse environments.</title>
        <authorList>
            <person name="Zeng Y."/>
            <person name="Baumbach J."/>
            <person name="Barbosa E.G."/>
            <person name="Azevedo V."/>
            <person name="Zhang C."/>
            <person name="Koblizek M."/>
        </authorList>
    </citation>
    <scope>NUCLEOTIDE SEQUENCE [LARGE SCALE GENOMIC DNA]</scope>
    <source>
        <strain evidence="2 3">AP64</strain>
    </source>
</reference>
<evidence type="ECO:0000313" key="3">
    <source>
        <dbReference type="Proteomes" id="UP000076404"/>
    </source>
</evidence>
<dbReference type="AlphaFoldDB" id="A0A143BMI7"/>
<dbReference type="Proteomes" id="UP000076404">
    <property type="component" value="Chromosome"/>
</dbReference>
<sequence>MVGRQHTLHHQVPHRRRVLFELLEHTRCHREMLHPIVPEQHDGLLDGLDGGPRASRGERDGIGNAQDARRQGHVLDNGVFQQRHARIQILRDRPNSPHIPHKGRQIGGRPHGIDEGFCFRRKASCGRRGAISGDGHECPAT</sequence>
<evidence type="ECO:0000313" key="2">
    <source>
        <dbReference type="EMBL" id="AMW06228.1"/>
    </source>
</evidence>
<evidence type="ECO:0000256" key="1">
    <source>
        <dbReference type="SAM" id="MobiDB-lite"/>
    </source>
</evidence>
<accession>A0A143BMI7</accession>
<feature type="region of interest" description="Disordered" evidence="1">
    <location>
        <begin position="46"/>
        <end position="72"/>
    </location>
</feature>
<protein>
    <submittedName>
        <fullName evidence="2">Uncharacterized protein</fullName>
    </submittedName>
</protein>
<name>A0A143BMI7_9BACT</name>